<evidence type="ECO:0000313" key="2">
    <source>
        <dbReference type="Proteomes" id="UP000694419"/>
    </source>
</evidence>
<sequence length="160" mass="17262">GLTRVLCLCWPLLGRSCRKAFNSHVPTKAICQTQLDGVHSSKWAGGCWIPPNTVVWVGSLPLARDVRGPAKRGSLFQQQEHVLTHHVPTRHVPGCGVVLFGMLSRGSASPARAQQGRRSLHPPDKAEFTCGPCIFSSLRHSPPRAQPALSCGAVAEDHHA</sequence>
<proteinExistence type="predicted"/>
<name>A0A8C3KF18_9CHAR</name>
<keyword evidence="2" id="KW-1185">Reference proteome</keyword>
<dbReference type="Proteomes" id="UP000694419">
    <property type="component" value="Unplaced"/>
</dbReference>
<protein>
    <submittedName>
        <fullName evidence="1">Uncharacterized protein</fullName>
    </submittedName>
</protein>
<reference evidence="1" key="2">
    <citation type="submission" date="2025-09" db="UniProtKB">
        <authorList>
            <consortium name="Ensembl"/>
        </authorList>
    </citation>
    <scope>IDENTIFICATION</scope>
</reference>
<reference evidence="1" key="1">
    <citation type="submission" date="2025-08" db="UniProtKB">
        <authorList>
            <consortium name="Ensembl"/>
        </authorList>
    </citation>
    <scope>IDENTIFICATION</scope>
</reference>
<accession>A0A8C3KF18</accession>
<organism evidence="1 2">
    <name type="scientific">Calidris pygmaea</name>
    <name type="common">Spoon-billed sandpiper</name>
    <dbReference type="NCBI Taxonomy" id="425635"/>
    <lineage>
        <taxon>Eukaryota</taxon>
        <taxon>Metazoa</taxon>
        <taxon>Chordata</taxon>
        <taxon>Craniata</taxon>
        <taxon>Vertebrata</taxon>
        <taxon>Euteleostomi</taxon>
        <taxon>Archelosauria</taxon>
        <taxon>Archosauria</taxon>
        <taxon>Dinosauria</taxon>
        <taxon>Saurischia</taxon>
        <taxon>Theropoda</taxon>
        <taxon>Coelurosauria</taxon>
        <taxon>Aves</taxon>
        <taxon>Neognathae</taxon>
        <taxon>Neoaves</taxon>
        <taxon>Charadriiformes</taxon>
        <taxon>Scolopacidae</taxon>
        <taxon>Calidris</taxon>
    </lineage>
</organism>
<dbReference type="Ensembl" id="ENSCPGT00000024436.1">
    <property type="protein sequence ID" value="ENSCPGP00000022342.1"/>
    <property type="gene ID" value="ENSCPGG00000015519.1"/>
</dbReference>
<evidence type="ECO:0000313" key="1">
    <source>
        <dbReference type="Ensembl" id="ENSCPGP00000022342.1"/>
    </source>
</evidence>
<dbReference type="AlphaFoldDB" id="A0A8C3KF18"/>